<feature type="chain" id="PRO_5008622491" evidence="1">
    <location>
        <begin position="28"/>
        <end position="120"/>
    </location>
</feature>
<evidence type="ECO:0000313" key="3">
    <source>
        <dbReference type="Proteomes" id="UP000092578"/>
    </source>
</evidence>
<comment type="caution">
    <text evidence="2">The sequence shown here is derived from an EMBL/GenBank/DDBJ whole genome shotgun (WGS) entry which is preliminary data.</text>
</comment>
<dbReference type="RefSeq" id="WP_065409833.1">
    <property type="nucleotide sequence ID" value="NZ_MAYT01000006.1"/>
</dbReference>
<keyword evidence="3" id="KW-1185">Reference proteome</keyword>
<feature type="signal peptide" evidence="1">
    <location>
        <begin position="1"/>
        <end position="27"/>
    </location>
</feature>
<name>A0A1B9B6G6_9BACI</name>
<evidence type="ECO:0000313" key="2">
    <source>
        <dbReference type="EMBL" id="OCA91710.1"/>
    </source>
</evidence>
<organism evidence="2 3">
    <name type="scientific">Pseudobacillus wudalianchiensis</name>
    <dbReference type="NCBI Taxonomy" id="1743143"/>
    <lineage>
        <taxon>Bacteria</taxon>
        <taxon>Bacillati</taxon>
        <taxon>Bacillota</taxon>
        <taxon>Bacilli</taxon>
        <taxon>Bacillales</taxon>
        <taxon>Bacillaceae</taxon>
        <taxon>Pseudobacillus</taxon>
    </lineage>
</organism>
<keyword evidence="1" id="KW-0732">Signal</keyword>
<dbReference type="Proteomes" id="UP000092578">
    <property type="component" value="Unassembled WGS sequence"/>
</dbReference>
<dbReference type="AlphaFoldDB" id="A0A1B9B6G6"/>
<protein>
    <submittedName>
        <fullName evidence="2">Uncharacterized protein</fullName>
    </submittedName>
</protein>
<reference evidence="3" key="1">
    <citation type="submission" date="2016-05" db="EMBL/GenBank/DDBJ databases">
        <authorList>
            <person name="Liu B."/>
            <person name="Wang J."/>
            <person name="Zhu Y."/>
            <person name="Liu G."/>
            <person name="Chen Q."/>
            <person name="Chen Z."/>
            <person name="Lan J."/>
            <person name="Che J."/>
            <person name="Ge C."/>
            <person name="Shi H."/>
            <person name="Pan Z."/>
            <person name="Liu X."/>
        </authorList>
    </citation>
    <scope>NUCLEOTIDE SEQUENCE [LARGE SCALE GENOMIC DNA]</scope>
    <source>
        <strain evidence="3">FJAT-27215</strain>
    </source>
</reference>
<sequence length="120" mass="13116">MKKKTMSYVMSGALSISILGSTPSLTAAGPATTKAETASYKYRDGQQIKGIRDFSDVIREQAASFGIDPANKDIETLAREVREAKVQQQAASFGINTSNKDFQTLKQEIRNAQQSLNAKR</sequence>
<dbReference type="EMBL" id="MAYT01000006">
    <property type="protein sequence ID" value="OCA91710.1"/>
    <property type="molecule type" value="Genomic_DNA"/>
</dbReference>
<accession>A0A1B9B6G6</accession>
<proteinExistence type="predicted"/>
<evidence type="ECO:0000256" key="1">
    <source>
        <dbReference type="SAM" id="SignalP"/>
    </source>
</evidence>
<gene>
    <name evidence="2" type="ORF">A8F95_20040</name>
</gene>